<dbReference type="GO" id="GO:0003700">
    <property type="term" value="F:DNA-binding transcription factor activity"/>
    <property type="evidence" value="ECO:0007669"/>
    <property type="project" value="InterPro"/>
</dbReference>
<evidence type="ECO:0000256" key="3">
    <source>
        <dbReference type="ARBA" id="ARBA00023125"/>
    </source>
</evidence>
<keyword evidence="7" id="KW-1185">Reference proteome</keyword>
<dbReference type="InterPro" id="IPR036390">
    <property type="entry name" value="WH_DNA-bd_sf"/>
</dbReference>
<evidence type="ECO:0000256" key="1">
    <source>
        <dbReference type="ARBA" id="ARBA00009437"/>
    </source>
</evidence>
<dbReference type="EMBL" id="CP000699">
    <property type="protein sequence ID" value="ABQ70986.1"/>
    <property type="molecule type" value="Genomic_DNA"/>
</dbReference>
<evidence type="ECO:0000259" key="5">
    <source>
        <dbReference type="PROSITE" id="PS50931"/>
    </source>
</evidence>
<dbReference type="Pfam" id="PF00126">
    <property type="entry name" value="HTH_1"/>
    <property type="match status" value="1"/>
</dbReference>
<dbReference type="PROSITE" id="PS50931">
    <property type="entry name" value="HTH_LYSR"/>
    <property type="match status" value="1"/>
</dbReference>
<dbReference type="PANTHER" id="PTHR30346">
    <property type="entry name" value="TRANSCRIPTIONAL DUAL REGULATOR HCAR-RELATED"/>
    <property type="match status" value="1"/>
</dbReference>
<dbReference type="KEGG" id="swi:Swit_4649"/>
<reference evidence="6 7" key="1">
    <citation type="journal article" date="2010" name="J. Bacteriol.">
        <title>Genome sequence of the dioxin-mineralizing bacterium Sphingomonas wittichii RW1.</title>
        <authorList>
            <person name="Miller T.R."/>
            <person name="Delcher A.L."/>
            <person name="Salzberg S.L."/>
            <person name="Saunders E."/>
            <person name="Detter J.C."/>
            <person name="Halden R.U."/>
        </authorList>
    </citation>
    <scope>NUCLEOTIDE SEQUENCE [LARGE SCALE GENOMIC DNA]</scope>
    <source>
        <strain evidence="7">DSM 6014 / CCUG 31198 / JCM 15750 / NBRC 105917 / EY 4224 / RW1</strain>
    </source>
</reference>
<dbReference type="Pfam" id="PF03466">
    <property type="entry name" value="LysR_substrate"/>
    <property type="match status" value="1"/>
</dbReference>
<dbReference type="InterPro" id="IPR036388">
    <property type="entry name" value="WH-like_DNA-bd_sf"/>
</dbReference>
<keyword evidence="4" id="KW-0804">Transcription</keyword>
<name>A0A9J9LGV8_RHIWR</name>
<evidence type="ECO:0000313" key="7">
    <source>
        <dbReference type="Proteomes" id="UP000001989"/>
    </source>
</evidence>
<evidence type="ECO:0000256" key="4">
    <source>
        <dbReference type="ARBA" id="ARBA00023163"/>
    </source>
</evidence>
<dbReference type="SUPFAM" id="SSF53850">
    <property type="entry name" value="Periplasmic binding protein-like II"/>
    <property type="match status" value="1"/>
</dbReference>
<evidence type="ECO:0000313" key="6">
    <source>
        <dbReference type="EMBL" id="ABQ70986.1"/>
    </source>
</evidence>
<dbReference type="InterPro" id="IPR000847">
    <property type="entry name" value="LysR_HTH_N"/>
</dbReference>
<accession>A0A9J9LGV8</accession>
<dbReference type="Gene3D" id="1.10.10.10">
    <property type="entry name" value="Winged helix-like DNA-binding domain superfamily/Winged helix DNA-binding domain"/>
    <property type="match status" value="1"/>
</dbReference>
<gene>
    <name evidence="6" type="ordered locus">Swit_4649</name>
</gene>
<dbReference type="PANTHER" id="PTHR30346:SF17">
    <property type="entry name" value="LYSR FAMILY TRANSCRIPTIONAL REGULATOR"/>
    <property type="match status" value="1"/>
</dbReference>
<dbReference type="FunFam" id="1.10.10.10:FF:000001">
    <property type="entry name" value="LysR family transcriptional regulator"/>
    <property type="match status" value="1"/>
</dbReference>
<protein>
    <submittedName>
        <fullName evidence="6">Transcriptional regulator, LysR family</fullName>
    </submittedName>
</protein>
<dbReference type="Gene3D" id="3.40.190.10">
    <property type="entry name" value="Periplasmic binding protein-like II"/>
    <property type="match status" value="2"/>
</dbReference>
<dbReference type="SUPFAM" id="SSF46785">
    <property type="entry name" value="Winged helix' DNA-binding domain"/>
    <property type="match status" value="1"/>
</dbReference>
<dbReference type="GO" id="GO:0032993">
    <property type="term" value="C:protein-DNA complex"/>
    <property type="evidence" value="ECO:0007669"/>
    <property type="project" value="TreeGrafter"/>
</dbReference>
<dbReference type="InterPro" id="IPR005119">
    <property type="entry name" value="LysR_subst-bd"/>
</dbReference>
<keyword evidence="2" id="KW-0805">Transcription regulation</keyword>
<dbReference type="Proteomes" id="UP000001989">
    <property type="component" value="Chromosome"/>
</dbReference>
<organism evidence="6 7">
    <name type="scientific">Rhizorhabdus wittichii (strain DSM 6014 / CCUG 31198 / JCM 15750 / NBRC 105917 / EY 4224 / RW1)</name>
    <name type="common">Sphingomonas wittichii</name>
    <dbReference type="NCBI Taxonomy" id="392499"/>
    <lineage>
        <taxon>Bacteria</taxon>
        <taxon>Pseudomonadati</taxon>
        <taxon>Pseudomonadota</taxon>
        <taxon>Alphaproteobacteria</taxon>
        <taxon>Sphingomonadales</taxon>
        <taxon>Sphingomonadaceae</taxon>
        <taxon>Rhizorhabdus</taxon>
    </lineage>
</organism>
<dbReference type="OrthoDB" id="9815174at2"/>
<evidence type="ECO:0000256" key="2">
    <source>
        <dbReference type="ARBA" id="ARBA00023015"/>
    </source>
</evidence>
<proteinExistence type="inferred from homology"/>
<sequence length="315" mass="35176">MPRSISQRNGSMDLRHLRYFLRVADEMHFGRAAQRLGISQPPLSKQIRALEDELGVKLFDRTSRRVRLTEAGRLFEPEARRALEQADRAARIARLAHSAEIGRLGLGFTTSGPFIPFVARALHRFRRTYPDVELILREQGRDEQIEGVLSRQLDIGIVRDYRTPVLPDGVVAQCLQQEEMILAVRDDHWLARRPQPPRIADLRDEPLVLYGPPNGTGFTEHFFALCEEAGFVPKIAHEARSLATLLGLVSAGFGPTIIAQSMARLHVDNVVNRSFAAPSPSSLWLVHGEELSPTGAAFRRTILEERDGEAEAGAA</sequence>
<dbReference type="GO" id="GO:0003677">
    <property type="term" value="F:DNA binding"/>
    <property type="evidence" value="ECO:0007669"/>
    <property type="project" value="UniProtKB-KW"/>
</dbReference>
<comment type="similarity">
    <text evidence="1">Belongs to the LysR transcriptional regulatory family.</text>
</comment>
<feature type="domain" description="HTH lysR-type" evidence="5">
    <location>
        <begin position="12"/>
        <end position="69"/>
    </location>
</feature>
<dbReference type="CDD" id="cd08414">
    <property type="entry name" value="PBP2_LTTR_aromatics_like"/>
    <property type="match status" value="1"/>
</dbReference>
<keyword evidence="3" id="KW-0238">DNA-binding</keyword>
<dbReference type="PRINTS" id="PR00039">
    <property type="entry name" value="HTHLYSR"/>
</dbReference>
<dbReference type="AlphaFoldDB" id="A0A9J9LGV8"/>